<comment type="caution">
    <text evidence="1">The sequence shown here is derived from an EMBL/GenBank/DDBJ whole genome shotgun (WGS) entry which is preliminary data.</text>
</comment>
<dbReference type="EMBL" id="JAAIUW010000003">
    <property type="protein sequence ID" value="KAF7838853.1"/>
    <property type="molecule type" value="Genomic_DNA"/>
</dbReference>
<dbReference type="Proteomes" id="UP000634136">
    <property type="component" value="Unassembled WGS sequence"/>
</dbReference>
<name>A0A834X564_9FABA</name>
<reference evidence="1" key="1">
    <citation type="submission" date="2020-09" db="EMBL/GenBank/DDBJ databases">
        <title>Genome-Enabled Discovery of Anthraquinone Biosynthesis in Senna tora.</title>
        <authorList>
            <person name="Kang S.-H."/>
            <person name="Pandey R.P."/>
            <person name="Lee C.-M."/>
            <person name="Sim J.-S."/>
            <person name="Jeong J.-T."/>
            <person name="Choi B.-S."/>
            <person name="Jung M."/>
            <person name="Ginzburg D."/>
            <person name="Zhao K."/>
            <person name="Won S.Y."/>
            <person name="Oh T.-J."/>
            <person name="Yu Y."/>
            <person name="Kim N.-H."/>
            <person name="Lee O.R."/>
            <person name="Lee T.-H."/>
            <person name="Bashyal P."/>
            <person name="Kim T.-S."/>
            <person name="Lee W.-H."/>
            <person name="Kawkins C."/>
            <person name="Kim C.-K."/>
            <person name="Kim J.S."/>
            <person name="Ahn B.O."/>
            <person name="Rhee S.Y."/>
            <person name="Sohng J.K."/>
        </authorList>
    </citation>
    <scope>NUCLEOTIDE SEQUENCE</scope>
    <source>
        <tissue evidence="1">Leaf</tissue>
    </source>
</reference>
<accession>A0A834X564</accession>
<keyword evidence="2" id="KW-1185">Reference proteome</keyword>
<sequence>MDFQPKQELVYGKIKLINDKVQNKETEIQSLKEGVKFETLEKMKLMKN</sequence>
<protein>
    <submittedName>
        <fullName evidence="1">Uncharacterized protein</fullName>
    </submittedName>
</protein>
<dbReference type="AlphaFoldDB" id="A0A834X564"/>
<evidence type="ECO:0000313" key="1">
    <source>
        <dbReference type="EMBL" id="KAF7838853.1"/>
    </source>
</evidence>
<gene>
    <name evidence="1" type="ORF">G2W53_007335</name>
</gene>
<proteinExistence type="predicted"/>
<evidence type="ECO:0000313" key="2">
    <source>
        <dbReference type="Proteomes" id="UP000634136"/>
    </source>
</evidence>
<organism evidence="1 2">
    <name type="scientific">Senna tora</name>
    <dbReference type="NCBI Taxonomy" id="362788"/>
    <lineage>
        <taxon>Eukaryota</taxon>
        <taxon>Viridiplantae</taxon>
        <taxon>Streptophyta</taxon>
        <taxon>Embryophyta</taxon>
        <taxon>Tracheophyta</taxon>
        <taxon>Spermatophyta</taxon>
        <taxon>Magnoliopsida</taxon>
        <taxon>eudicotyledons</taxon>
        <taxon>Gunneridae</taxon>
        <taxon>Pentapetalae</taxon>
        <taxon>rosids</taxon>
        <taxon>fabids</taxon>
        <taxon>Fabales</taxon>
        <taxon>Fabaceae</taxon>
        <taxon>Caesalpinioideae</taxon>
        <taxon>Cassia clade</taxon>
        <taxon>Senna</taxon>
    </lineage>
</organism>